<evidence type="ECO:0000313" key="3">
    <source>
        <dbReference type="Proteomes" id="UP001152622"/>
    </source>
</evidence>
<evidence type="ECO:0000256" key="1">
    <source>
        <dbReference type="SAM" id="MobiDB-lite"/>
    </source>
</evidence>
<keyword evidence="3" id="KW-1185">Reference proteome</keyword>
<dbReference type="EMBL" id="JAINUF010000021">
    <property type="protein sequence ID" value="KAJ8334494.1"/>
    <property type="molecule type" value="Genomic_DNA"/>
</dbReference>
<sequence length="166" mass="18729">MIHLTHQEPLLSGIQPTFRGRVRVASLRTSAIKEFRVSARLLPSETSRRRSCAPPVRRSPNLPRRSNGGKVTEGPPRQPRISKARFSRFFQREVTFAPFRIACPRNADCRHGPGARQPAPTPSQPRHPPLENFSMPSNVHRHSVKDPFMVEEDQACSCSEDGTPEF</sequence>
<feature type="region of interest" description="Disordered" evidence="1">
    <location>
        <begin position="108"/>
        <end position="148"/>
    </location>
</feature>
<accession>A0A9Q1E950</accession>
<organism evidence="2 3">
    <name type="scientific">Synaphobranchus kaupii</name>
    <name type="common">Kaup's arrowtooth eel</name>
    <dbReference type="NCBI Taxonomy" id="118154"/>
    <lineage>
        <taxon>Eukaryota</taxon>
        <taxon>Metazoa</taxon>
        <taxon>Chordata</taxon>
        <taxon>Craniata</taxon>
        <taxon>Vertebrata</taxon>
        <taxon>Euteleostomi</taxon>
        <taxon>Actinopterygii</taxon>
        <taxon>Neopterygii</taxon>
        <taxon>Teleostei</taxon>
        <taxon>Anguilliformes</taxon>
        <taxon>Synaphobranchidae</taxon>
        <taxon>Synaphobranchus</taxon>
    </lineage>
</organism>
<evidence type="ECO:0000313" key="2">
    <source>
        <dbReference type="EMBL" id="KAJ8334494.1"/>
    </source>
</evidence>
<dbReference type="Proteomes" id="UP001152622">
    <property type="component" value="Chromosome 21"/>
</dbReference>
<reference evidence="2" key="1">
    <citation type="journal article" date="2023" name="Science">
        <title>Genome structures resolve the early diversification of teleost fishes.</title>
        <authorList>
            <person name="Parey E."/>
            <person name="Louis A."/>
            <person name="Montfort J."/>
            <person name="Bouchez O."/>
            <person name="Roques C."/>
            <person name="Iampietro C."/>
            <person name="Lluch J."/>
            <person name="Castinel A."/>
            <person name="Donnadieu C."/>
            <person name="Desvignes T."/>
            <person name="Floi Bucao C."/>
            <person name="Jouanno E."/>
            <person name="Wen M."/>
            <person name="Mejri S."/>
            <person name="Dirks R."/>
            <person name="Jansen H."/>
            <person name="Henkel C."/>
            <person name="Chen W.J."/>
            <person name="Zahm M."/>
            <person name="Cabau C."/>
            <person name="Klopp C."/>
            <person name="Thompson A.W."/>
            <person name="Robinson-Rechavi M."/>
            <person name="Braasch I."/>
            <person name="Lecointre G."/>
            <person name="Bobe J."/>
            <person name="Postlethwait J.H."/>
            <person name="Berthelot C."/>
            <person name="Roest Crollius H."/>
            <person name="Guiguen Y."/>
        </authorList>
    </citation>
    <scope>NUCLEOTIDE SEQUENCE</scope>
    <source>
        <strain evidence="2">WJC10195</strain>
    </source>
</reference>
<name>A0A9Q1E950_SYNKA</name>
<comment type="caution">
    <text evidence="2">The sequence shown here is derived from an EMBL/GenBank/DDBJ whole genome shotgun (WGS) entry which is preliminary data.</text>
</comment>
<proteinExistence type="predicted"/>
<gene>
    <name evidence="2" type="ORF">SKAU_G00401330</name>
</gene>
<dbReference type="AlphaFoldDB" id="A0A9Q1E950"/>
<protein>
    <submittedName>
        <fullName evidence="2">Uncharacterized protein</fullName>
    </submittedName>
</protein>
<feature type="region of interest" description="Disordered" evidence="1">
    <location>
        <begin position="44"/>
        <end position="85"/>
    </location>
</feature>